<dbReference type="InterPro" id="IPR050678">
    <property type="entry name" value="DNA_Partitioning_ATPase"/>
</dbReference>
<organism evidence="1 2">
    <name type="scientific">Magnetovibrio blakemorei</name>
    <dbReference type="NCBI Taxonomy" id="28181"/>
    <lineage>
        <taxon>Bacteria</taxon>
        <taxon>Pseudomonadati</taxon>
        <taxon>Pseudomonadota</taxon>
        <taxon>Alphaproteobacteria</taxon>
        <taxon>Rhodospirillales</taxon>
        <taxon>Magnetovibrionaceae</taxon>
        <taxon>Magnetovibrio</taxon>
    </lineage>
</organism>
<dbReference type="AlphaFoldDB" id="A0A1E5Q9L1"/>
<comment type="caution">
    <text evidence="1">The sequence shown here is derived from an EMBL/GenBank/DDBJ whole genome shotgun (WGS) entry which is preliminary data.</text>
</comment>
<dbReference type="SUPFAM" id="SSF52540">
    <property type="entry name" value="P-loop containing nucleoside triphosphate hydrolases"/>
    <property type="match status" value="1"/>
</dbReference>
<evidence type="ECO:0000313" key="1">
    <source>
        <dbReference type="EMBL" id="OEJ68105.1"/>
    </source>
</evidence>
<dbReference type="PANTHER" id="PTHR13696:SF96">
    <property type="entry name" value="COBQ_COBB_MIND_PARA NUCLEOTIDE BINDING DOMAIN-CONTAINING PROTEIN"/>
    <property type="match status" value="1"/>
</dbReference>
<protein>
    <submittedName>
        <fullName evidence="1">ATPase</fullName>
    </submittedName>
</protein>
<dbReference type="InterPro" id="IPR027417">
    <property type="entry name" value="P-loop_NTPase"/>
</dbReference>
<dbReference type="Gene3D" id="3.40.50.300">
    <property type="entry name" value="P-loop containing nucleotide triphosphate hydrolases"/>
    <property type="match status" value="1"/>
</dbReference>
<reference evidence="2" key="1">
    <citation type="submission" date="2016-07" db="EMBL/GenBank/DDBJ databases">
        <authorList>
            <person name="Florea S."/>
            <person name="Webb J.S."/>
            <person name="Jaromczyk J."/>
            <person name="Schardl C.L."/>
        </authorList>
    </citation>
    <scope>NUCLEOTIDE SEQUENCE [LARGE SCALE GENOMIC DNA]</scope>
    <source>
        <strain evidence="2">MV-1</strain>
    </source>
</reference>
<accession>A0A1E5Q9L1</accession>
<evidence type="ECO:0000313" key="2">
    <source>
        <dbReference type="Proteomes" id="UP000095347"/>
    </source>
</evidence>
<gene>
    <name evidence="1" type="ORF">BEN30_07580</name>
</gene>
<dbReference type="InterPro" id="IPR015223">
    <property type="entry name" value="MipZ"/>
</dbReference>
<sequence length="262" mass="29037">MRTHVIIIGNEKGGSGKSTTVMHLAVSLLRQGLRVTVVDLDARQGTISRYFENRQLHMKKHSLDLPIPELLTLRAEDGGGDAEGIEELLAGVFEDASNNADVIIADTPGSDTPMSRLAHSFADTLITPMNDSFIDLDVLAKIDPGTMTIKNPSHYAELVWQQRMIRAKRGRKAADWIVMRNRMGHTDSINKREIERLLADLAKRIGFRTVAGFSERVIFRELFHQGLTLMDVAEVSGESALSMSHIAARQEVRALVEAINLS</sequence>
<dbReference type="RefSeq" id="WP_069957435.1">
    <property type="nucleotide sequence ID" value="NZ_MCGG01000017.1"/>
</dbReference>
<dbReference type="Pfam" id="PF09140">
    <property type="entry name" value="MipZ"/>
    <property type="match status" value="1"/>
</dbReference>
<dbReference type="CDD" id="cd02042">
    <property type="entry name" value="ParAB_family"/>
    <property type="match status" value="1"/>
</dbReference>
<dbReference type="Proteomes" id="UP000095347">
    <property type="component" value="Unassembled WGS sequence"/>
</dbReference>
<dbReference type="STRING" id="28181.BEN30_07580"/>
<dbReference type="EMBL" id="MCGG01000017">
    <property type="protein sequence ID" value="OEJ68105.1"/>
    <property type="molecule type" value="Genomic_DNA"/>
</dbReference>
<dbReference type="PANTHER" id="PTHR13696">
    <property type="entry name" value="P-LOOP CONTAINING NUCLEOSIDE TRIPHOSPHATE HYDROLASE"/>
    <property type="match status" value="1"/>
</dbReference>
<keyword evidence="2" id="KW-1185">Reference proteome</keyword>
<proteinExistence type="predicted"/>
<dbReference type="OrthoDB" id="13869at2"/>
<name>A0A1E5Q9L1_9PROT</name>